<gene>
    <name evidence="1" type="ORF">TM448A00666_0032</name>
</gene>
<sequence>MKNKLIPMIVIFIACVVLASAYTANTYLDIDSNLRNSYTPDSYTNIDSTFGSDEICSCPRTGTWSVDCANNCTLPACDMQTNNVLIDGVGNTINLRETTNATRIRLQGGCIVRW</sequence>
<reference evidence="1" key="1">
    <citation type="submission" date="2020-03" db="EMBL/GenBank/DDBJ databases">
        <title>The deep terrestrial virosphere.</title>
        <authorList>
            <person name="Holmfeldt K."/>
            <person name="Nilsson E."/>
            <person name="Simone D."/>
            <person name="Lopez-Fernandez M."/>
            <person name="Wu X."/>
            <person name="de Brujin I."/>
            <person name="Lundin D."/>
            <person name="Andersson A."/>
            <person name="Bertilsson S."/>
            <person name="Dopson M."/>
        </authorList>
    </citation>
    <scope>NUCLEOTIDE SEQUENCE</scope>
    <source>
        <strain evidence="1">TM448A00666</strain>
    </source>
</reference>
<dbReference type="EMBL" id="MT144042">
    <property type="protein sequence ID" value="QJA47428.1"/>
    <property type="molecule type" value="Genomic_DNA"/>
</dbReference>
<organism evidence="1">
    <name type="scientific">viral metagenome</name>
    <dbReference type="NCBI Taxonomy" id="1070528"/>
    <lineage>
        <taxon>unclassified sequences</taxon>
        <taxon>metagenomes</taxon>
        <taxon>organismal metagenomes</taxon>
    </lineage>
</organism>
<evidence type="ECO:0000313" key="1">
    <source>
        <dbReference type="EMBL" id="QJA47428.1"/>
    </source>
</evidence>
<accession>A0A6H1ZIS1</accession>
<protein>
    <submittedName>
        <fullName evidence="1">Uncharacterized protein</fullName>
    </submittedName>
</protein>
<name>A0A6H1ZIS1_9ZZZZ</name>
<proteinExistence type="predicted"/>
<dbReference type="AlphaFoldDB" id="A0A6H1ZIS1"/>
<dbReference type="PROSITE" id="PS51257">
    <property type="entry name" value="PROKAR_LIPOPROTEIN"/>
    <property type="match status" value="1"/>
</dbReference>